<reference evidence="2" key="1">
    <citation type="journal article" date="2022" name="Mol. Ecol. Resour.">
        <title>The genomes of chicory, endive, great burdock and yacon provide insights into Asteraceae palaeo-polyploidization history and plant inulin production.</title>
        <authorList>
            <person name="Fan W."/>
            <person name="Wang S."/>
            <person name="Wang H."/>
            <person name="Wang A."/>
            <person name="Jiang F."/>
            <person name="Liu H."/>
            <person name="Zhao H."/>
            <person name="Xu D."/>
            <person name="Zhang Y."/>
        </authorList>
    </citation>
    <scope>NUCLEOTIDE SEQUENCE [LARGE SCALE GENOMIC DNA]</scope>
    <source>
        <strain evidence="2">cv. Yunnan</strain>
    </source>
</reference>
<name>A0ACB9BVG7_9ASTR</name>
<keyword evidence="2" id="KW-1185">Reference proteome</keyword>
<gene>
    <name evidence="1" type="ORF">L1987_65729</name>
</gene>
<protein>
    <submittedName>
        <fullName evidence="1">Uncharacterized protein</fullName>
    </submittedName>
</protein>
<evidence type="ECO:0000313" key="2">
    <source>
        <dbReference type="Proteomes" id="UP001056120"/>
    </source>
</evidence>
<dbReference type="Proteomes" id="UP001056120">
    <property type="component" value="Linkage Group LG22"/>
</dbReference>
<comment type="caution">
    <text evidence="1">The sequence shown here is derived from an EMBL/GenBank/DDBJ whole genome shotgun (WGS) entry which is preliminary data.</text>
</comment>
<organism evidence="1 2">
    <name type="scientific">Smallanthus sonchifolius</name>
    <dbReference type="NCBI Taxonomy" id="185202"/>
    <lineage>
        <taxon>Eukaryota</taxon>
        <taxon>Viridiplantae</taxon>
        <taxon>Streptophyta</taxon>
        <taxon>Embryophyta</taxon>
        <taxon>Tracheophyta</taxon>
        <taxon>Spermatophyta</taxon>
        <taxon>Magnoliopsida</taxon>
        <taxon>eudicotyledons</taxon>
        <taxon>Gunneridae</taxon>
        <taxon>Pentapetalae</taxon>
        <taxon>asterids</taxon>
        <taxon>campanulids</taxon>
        <taxon>Asterales</taxon>
        <taxon>Asteraceae</taxon>
        <taxon>Asteroideae</taxon>
        <taxon>Heliantheae alliance</taxon>
        <taxon>Millerieae</taxon>
        <taxon>Smallanthus</taxon>
    </lineage>
</organism>
<dbReference type="EMBL" id="CM042039">
    <property type="protein sequence ID" value="KAI3725933.1"/>
    <property type="molecule type" value="Genomic_DNA"/>
</dbReference>
<accession>A0ACB9BVG7</accession>
<reference evidence="1 2" key="2">
    <citation type="journal article" date="2022" name="Mol. Ecol. Resour.">
        <title>The genomes of chicory, endive, great burdock and yacon provide insights into Asteraceae paleo-polyploidization history and plant inulin production.</title>
        <authorList>
            <person name="Fan W."/>
            <person name="Wang S."/>
            <person name="Wang H."/>
            <person name="Wang A."/>
            <person name="Jiang F."/>
            <person name="Liu H."/>
            <person name="Zhao H."/>
            <person name="Xu D."/>
            <person name="Zhang Y."/>
        </authorList>
    </citation>
    <scope>NUCLEOTIDE SEQUENCE [LARGE SCALE GENOMIC DNA]</scope>
    <source>
        <strain evidence="2">cv. Yunnan</strain>
        <tissue evidence="1">Leaves</tissue>
    </source>
</reference>
<proteinExistence type="predicted"/>
<sequence length="87" mass="9852">MFITGRWCLCLLASYVMNKLWDNLCVMAKWPPPDMGVWQKCWRLGSMVATPIATVMVMTVLGVVALAEEDRWCRGGDKPSSCCYLFV</sequence>
<evidence type="ECO:0000313" key="1">
    <source>
        <dbReference type="EMBL" id="KAI3725933.1"/>
    </source>
</evidence>